<dbReference type="Proteomes" id="UP001183817">
    <property type="component" value="Unassembled WGS sequence"/>
</dbReference>
<proteinExistence type="predicted"/>
<organism evidence="1 2">
    <name type="scientific">Paeniglutamicibacter sulfureus</name>
    <dbReference type="NCBI Taxonomy" id="43666"/>
    <lineage>
        <taxon>Bacteria</taxon>
        <taxon>Bacillati</taxon>
        <taxon>Actinomycetota</taxon>
        <taxon>Actinomycetes</taxon>
        <taxon>Micrococcales</taxon>
        <taxon>Micrococcaceae</taxon>
        <taxon>Paeniglutamicibacter</taxon>
    </lineage>
</organism>
<comment type="caution">
    <text evidence="1">The sequence shown here is derived from an EMBL/GenBank/DDBJ whole genome shotgun (WGS) entry which is preliminary data.</text>
</comment>
<name>A0ABU2BM50_9MICC</name>
<protein>
    <submittedName>
        <fullName evidence="1">Uncharacterized protein</fullName>
    </submittedName>
</protein>
<keyword evidence="2" id="KW-1185">Reference proteome</keyword>
<evidence type="ECO:0000313" key="2">
    <source>
        <dbReference type="Proteomes" id="UP001183817"/>
    </source>
</evidence>
<sequence length="353" mass="39257">MEPNIDSFLGGPRATRMCLELAMELDPEIRHAVFELANVLDPGRGISWVMLADGSNNIVVPLSPASPTRLAAAIATLDLTDLDEAPLQAALERAVANARHWQEPDGEDKLATLPAVRAAFESLAEHVLKALALQSNGGLRRREQWAIDWRSPDDPAPLDKDPRQALAKWACNARAEEERAARERPSDLQANWSGEWWSIPQGLVHTVGQVPAGFNLVEDYFGWDEATAIPVRGVGRTFEIRAADDWVSLCRIHPLEVTASRRHDWFRCTGRDGPWVIPDWERVAQEWDAVHLTTQGYLGLAGRALDVDTDTASVIAGWDPDSTFWLTDVAREWDGPRQSWHRAPGGADWIRVP</sequence>
<dbReference type="RefSeq" id="WP_310292326.1">
    <property type="nucleotide sequence ID" value="NZ_BAAAWO010000001.1"/>
</dbReference>
<reference evidence="1 2" key="1">
    <citation type="submission" date="2023-07" db="EMBL/GenBank/DDBJ databases">
        <title>Sequencing the genomes of 1000 actinobacteria strains.</title>
        <authorList>
            <person name="Klenk H.-P."/>
        </authorList>
    </citation>
    <scope>NUCLEOTIDE SEQUENCE [LARGE SCALE GENOMIC DNA]</scope>
    <source>
        <strain evidence="1 2">DSM 20167</strain>
    </source>
</reference>
<accession>A0ABU2BM50</accession>
<gene>
    <name evidence="1" type="ORF">J2S64_003426</name>
</gene>
<evidence type="ECO:0000313" key="1">
    <source>
        <dbReference type="EMBL" id="MDR7359735.1"/>
    </source>
</evidence>
<dbReference type="EMBL" id="JAVDYI010000001">
    <property type="protein sequence ID" value="MDR7359735.1"/>
    <property type="molecule type" value="Genomic_DNA"/>
</dbReference>